<dbReference type="Gene3D" id="3.40.50.300">
    <property type="entry name" value="P-loop containing nucleotide triphosphate hydrolases"/>
    <property type="match status" value="1"/>
</dbReference>
<keyword evidence="2 4" id="KW-0067">ATP-binding</keyword>
<evidence type="ECO:0000313" key="4">
    <source>
        <dbReference type="EMBL" id="MBP1046261.1"/>
    </source>
</evidence>
<gene>
    <name evidence="4" type="ORF">I6N96_08185</name>
</gene>
<dbReference type="PANTHER" id="PTHR43038:SF3">
    <property type="entry name" value="ABC TRANSPORTER G FAMILY MEMBER 20 ISOFORM X1"/>
    <property type="match status" value="1"/>
</dbReference>
<dbReference type="InterPro" id="IPR003439">
    <property type="entry name" value="ABC_transporter-like_ATP-bd"/>
</dbReference>
<keyword evidence="5" id="KW-1185">Reference proteome</keyword>
<sequence length="252" mass="28058">MNELVKVNNLAKQYDGQQVLDAVTFSIKDGELFSILGPNGAGKSTLISLILGLAKADAGEILLEGKKLNSDSTEHKSLISVVFQNSILDAELSVKDNLVMRAYFYTNNWKEAKKLAKEKLADVQGSHLLNKRYGVLSGGERRKVDIARALLNTPKLLFLDEPTTGLDIASRADMWRLIHQLKEKYKMTVVLTTHYMEEARDSDNILMLSAGRILAYDTPEKLKEEYHCSTLEDVFLAIVDKGMPEVLADSLA</sequence>
<dbReference type="Pfam" id="PF00005">
    <property type="entry name" value="ABC_tran"/>
    <property type="match status" value="1"/>
</dbReference>
<dbReference type="PANTHER" id="PTHR43038">
    <property type="entry name" value="ATP-BINDING CASSETTE, SUB-FAMILY H, MEMBER 1"/>
    <property type="match status" value="1"/>
</dbReference>
<reference evidence="4 5" key="1">
    <citation type="submission" date="2020-12" db="EMBL/GenBank/DDBJ databases">
        <title>Vagococcus allomyrinae sp. nov. and Enterococcus lavae sp. nov., isolated from the larvae of Allomyrina dichotoma.</title>
        <authorList>
            <person name="Lee S.D."/>
        </authorList>
    </citation>
    <scope>NUCLEOTIDE SEQUENCE [LARGE SCALE GENOMIC DNA]</scope>
    <source>
        <strain evidence="4 5">BWM-S5</strain>
    </source>
</reference>
<dbReference type="InterPro" id="IPR027417">
    <property type="entry name" value="P-loop_NTPase"/>
</dbReference>
<comment type="caution">
    <text evidence="4">The sequence shown here is derived from an EMBL/GenBank/DDBJ whole genome shotgun (WGS) entry which is preliminary data.</text>
</comment>
<dbReference type="InterPro" id="IPR003593">
    <property type="entry name" value="AAA+_ATPase"/>
</dbReference>
<keyword evidence="1" id="KW-0547">Nucleotide-binding</keyword>
<evidence type="ECO:0000256" key="2">
    <source>
        <dbReference type="ARBA" id="ARBA00022840"/>
    </source>
</evidence>
<dbReference type="PROSITE" id="PS50893">
    <property type="entry name" value="ABC_TRANSPORTER_2"/>
    <property type="match status" value="1"/>
</dbReference>
<accession>A0ABS4CI03</accession>
<dbReference type="InterPro" id="IPR017871">
    <property type="entry name" value="ABC_transporter-like_CS"/>
</dbReference>
<dbReference type="SMART" id="SM00382">
    <property type="entry name" value="AAA"/>
    <property type="match status" value="1"/>
</dbReference>
<evidence type="ECO:0000259" key="3">
    <source>
        <dbReference type="PROSITE" id="PS50893"/>
    </source>
</evidence>
<dbReference type="SUPFAM" id="SSF52540">
    <property type="entry name" value="P-loop containing nucleoside triphosphate hydrolases"/>
    <property type="match status" value="1"/>
</dbReference>
<dbReference type="PROSITE" id="PS00211">
    <property type="entry name" value="ABC_TRANSPORTER_1"/>
    <property type="match status" value="1"/>
</dbReference>
<organism evidence="4 5">
    <name type="scientific">Enterococcus larvae</name>
    <dbReference type="NCBI Taxonomy" id="2794352"/>
    <lineage>
        <taxon>Bacteria</taxon>
        <taxon>Bacillati</taxon>
        <taxon>Bacillota</taxon>
        <taxon>Bacilli</taxon>
        <taxon>Lactobacillales</taxon>
        <taxon>Enterococcaceae</taxon>
        <taxon>Enterococcus</taxon>
    </lineage>
</organism>
<evidence type="ECO:0000256" key="1">
    <source>
        <dbReference type="ARBA" id="ARBA00022741"/>
    </source>
</evidence>
<proteinExistence type="predicted"/>
<protein>
    <submittedName>
        <fullName evidence="4">ABC transporter ATP-binding protein</fullName>
    </submittedName>
</protein>
<feature type="domain" description="ABC transporter" evidence="3">
    <location>
        <begin position="5"/>
        <end position="235"/>
    </location>
</feature>
<dbReference type="GO" id="GO:0005524">
    <property type="term" value="F:ATP binding"/>
    <property type="evidence" value="ECO:0007669"/>
    <property type="project" value="UniProtKB-KW"/>
</dbReference>
<dbReference type="RefSeq" id="WP_209557076.1">
    <property type="nucleotide sequence ID" value="NZ_JAEDXU010000003.1"/>
</dbReference>
<dbReference type="EMBL" id="JAEDXU010000003">
    <property type="protein sequence ID" value="MBP1046261.1"/>
    <property type="molecule type" value="Genomic_DNA"/>
</dbReference>
<name>A0ABS4CI03_9ENTE</name>
<evidence type="ECO:0000313" key="5">
    <source>
        <dbReference type="Proteomes" id="UP000673375"/>
    </source>
</evidence>
<dbReference type="Proteomes" id="UP000673375">
    <property type="component" value="Unassembled WGS sequence"/>
</dbReference>